<organism evidence="3 4">
    <name type="scientific">Rhizophagus clarus</name>
    <dbReference type="NCBI Taxonomy" id="94130"/>
    <lineage>
        <taxon>Eukaryota</taxon>
        <taxon>Fungi</taxon>
        <taxon>Fungi incertae sedis</taxon>
        <taxon>Mucoromycota</taxon>
        <taxon>Glomeromycotina</taxon>
        <taxon>Glomeromycetes</taxon>
        <taxon>Glomerales</taxon>
        <taxon>Glomeraceae</taxon>
        <taxon>Rhizophagus</taxon>
    </lineage>
</organism>
<accession>A0A2Z6Q894</accession>
<keyword evidence="4" id="KW-1185">Reference proteome</keyword>
<evidence type="ECO:0000256" key="2">
    <source>
        <dbReference type="SAM" id="Phobius"/>
    </source>
</evidence>
<proteinExistence type="inferred from homology"/>
<feature type="transmembrane region" description="Helical" evidence="2">
    <location>
        <begin position="302"/>
        <end position="330"/>
    </location>
</feature>
<keyword evidence="2" id="KW-0812">Transmembrane</keyword>
<protein>
    <submittedName>
        <fullName evidence="3">Uncharacterized protein</fullName>
    </submittedName>
</protein>
<name>A0A2Z6Q894_9GLOM</name>
<keyword evidence="2" id="KW-0472">Membrane</keyword>
<gene>
    <name evidence="3" type="ORF">RclHR1_12250001</name>
</gene>
<evidence type="ECO:0000313" key="4">
    <source>
        <dbReference type="Proteomes" id="UP000247702"/>
    </source>
</evidence>
<dbReference type="InterPro" id="IPR050767">
    <property type="entry name" value="Sel1_AlgK"/>
</dbReference>
<dbReference type="InterPro" id="IPR006597">
    <property type="entry name" value="Sel1-like"/>
</dbReference>
<reference evidence="3 4" key="1">
    <citation type="submission" date="2017-11" db="EMBL/GenBank/DDBJ databases">
        <title>The genome of Rhizophagus clarus HR1 reveals common genetic basis of auxotrophy among arbuscular mycorrhizal fungi.</title>
        <authorList>
            <person name="Kobayashi Y."/>
        </authorList>
    </citation>
    <scope>NUCLEOTIDE SEQUENCE [LARGE SCALE GENOMIC DNA]</scope>
    <source>
        <strain evidence="3 4">HR1</strain>
    </source>
</reference>
<dbReference type="AlphaFoldDB" id="A0A2Z6Q894"/>
<keyword evidence="2" id="KW-1133">Transmembrane helix</keyword>
<dbReference type="SMART" id="SM00671">
    <property type="entry name" value="SEL1"/>
    <property type="match status" value="4"/>
</dbReference>
<comment type="caution">
    <text evidence="3">The sequence shown here is derived from an EMBL/GenBank/DDBJ whole genome shotgun (WGS) entry which is preliminary data.</text>
</comment>
<dbReference type="PANTHER" id="PTHR11102:SF160">
    <property type="entry name" value="ERAD-ASSOCIATED E3 UBIQUITIN-PROTEIN LIGASE COMPONENT HRD3"/>
    <property type="match status" value="1"/>
</dbReference>
<comment type="similarity">
    <text evidence="1">Belongs to the sel-1 family.</text>
</comment>
<dbReference type="Gene3D" id="1.25.40.10">
    <property type="entry name" value="Tetratricopeptide repeat domain"/>
    <property type="match status" value="1"/>
</dbReference>
<dbReference type="EMBL" id="BEXD01000253">
    <property type="protein sequence ID" value="GBB85805.1"/>
    <property type="molecule type" value="Genomic_DNA"/>
</dbReference>
<sequence>MDLGCSGLKLEDYYYDFDESDSELGDNSGLKLEDYYFDIGDLELGEYYYNTNDISDLELGDYYHNEKKDYKKAIAIYRKCAYEGNIHGINRIAEYYILRRGVDENDDENDDKAFEWYEYSAGKNDVIGALYMGYCYKYKIGVAVNNMEKNERKRKEIEWFQKAADLGSPEGAFQIGLHYESLAWSQNNAEENGKKAMKYFARSANLGFACGYFKLYKFYKDKNIDKANHFYNNYCLEVCKAKHLDDVIEVHSSALYIKFIVSKELSYLLLPFLFSYGLLSYGRHSLGVTDLKILLNQHHIYLALLCITIFFSQLINFICCTLPVTIIIILKPIFSFDIFKELANYPGIFKHFIMIFLSRGLSIGELKMIEKYLNIYSSDKLYFWFDQNREKRTKEYSHVSFEKDSFEYLEKLRKDEIKEYKIKQKIKDNEKKIEQKEEWENEINWENEIRKKF</sequence>
<feature type="transmembrane region" description="Helical" evidence="2">
    <location>
        <begin position="265"/>
        <end position="282"/>
    </location>
</feature>
<evidence type="ECO:0000256" key="1">
    <source>
        <dbReference type="ARBA" id="ARBA00038101"/>
    </source>
</evidence>
<dbReference type="Proteomes" id="UP000247702">
    <property type="component" value="Unassembled WGS sequence"/>
</dbReference>
<dbReference type="SUPFAM" id="SSF81901">
    <property type="entry name" value="HCP-like"/>
    <property type="match status" value="1"/>
</dbReference>
<dbReference type="InterPro" id="IPR011990">
    <property type="entry name" value="TPR-like_helical_dom_sf"/>
</dbReference>
<dbReference type="PANTHER" id="PTHR11102">
    <property type="entry name" value="SEL-1-LIKE PROTEIN"/>
    <property type="match status" value="1"/>
</dbReference>
<evidence type="ECO:0000313" key="3">
    <source>
        <dbReference type="EMBL" id="GBB85805.1"/>
    </source>
</evidence>